<accession>A0AAV1AJA7</accession>
<keyword evidence="3" id="KW-1185">Reference proteome</keyword>
<dbReference type="Proteomes" id="UP001157006">
    <property type="component" value="Chromosome 4"/>
</dbReference>
<dbReference type="EMBL" id="OX451739">
    <property type="protein sequence ID" value="CAI8610441.1"/>
    <property type="molecule type" value="Genomic_DNA"/>
</dbReference>
<feature type="compositionally biased region" description="Acidic residues" evidence="1">
    <location>
        <begin position="209"/>
        <end position="225"/>
    </location>
</feature>
<protein>
    <submittedName>
        <fullName evidence="2">Uncharacterized protein</fullName>
    </submittedName>
</protein>
<evidence type="ECO:0000313" key="2">
    <source>
        <dbReference type="EMBL" id="CAI8610441.1"/>
    </source>
</evidence>
<gene>
    <name evidence="2" type="ORF">VFH_IV182680</name>
</gene>
<name>A0AAV1AJA7_VICFA</name>
<proteinExistence type="predicted"/>
<organism evidence="2 3">
    <name type="scientific">Vicia faba</name>
    <name type="common">Broad bean</name>
    <name type="synonym">Faba vulgaris</name>
    <dbReference type="NCBI Taxonomy" id="3906"/>
    <lineage>
        <taxon>Eukaryota</taxon>
        <taxon>Viridiplantae</taxon>
        <taxon>Streptophyta</taxon>
        <taxon>Embryophyta</taxon>
        <taxon>Tracheophyta</taxon>
        <taxon>Spermatophyta</taxon>
        <taxon>Magnoliopsida</taxon>
        <taxon>eudicotyledons</taxon>
        <taxon>Gunneridae</taxon>
        <taxon>Pentapetalae</taxon>
        <taxon>rosids</taxon>
        <taxon>fabids</taxon>
        <taxon>Fabales</taxon>
        <taxon>Fabaceae</taxon>
        <taxon>Papilionoideae</taxon>
        <taxon>50 kb inversion clade</taxon>
        <taxon>NPAAA clade</taxon>
        <taxon>Hologalegina</taxon>
        <taxon>IRL clade</taxon>
        <taxon>Fabeae</taxon>
        <taxon>Vicia</taxon>
    </lineage>
</organism>
<feature type="region of interest" description="Disordered" evidence="1">
    <location>
        <begin position="193"/>
        <end position="225"/>
    </location>
</feature>
<evidence type="ECO:0000256" key="1">
    <source>
        <dbReference type="SAM" id="MobiDB-lite"/>
    </source>
</evidence>
<sequence>MLQTHICILILESKKNLRIYFPFLYKPKPLNPLFSFKLLTNHIHGNYFSQTLTTSALPNDYGRFHHQPPQQPSERNFINNFNHINGTTVSKPSDPFTVSPNPLWKTANKTLGGAISLSIFDEEEDDEPVSDSNSNDGGGIVKKGSDSIGSVGITLTAQDGSRLFFVERPAGLGSSLQTGKPAVRSIRPNLFAPSMSRADLDQGGTAGDSDIEMTDLSDSDGEEGEDEYDRLFPFKPLKKSQIAKLKGEQKRACLEEYDYRVKLLQKKQWREELKRMRERNMITVQVTKDKISTFTWIHWLLLNMELHLIQ</sequence>
<reference evidence="2 3" key="1">
    <citation type="submission" date="2023-01" db="EMBL/GenBank/DDBJ databases">
        <authorList>
            <person name="Kreplak J."/>
        </authorList>
    </citation>
    <scope>NUCLEOTIDE SEQUENCE [LARGE SCALE GENOMIC DNA]</scope>
</reference>
<feature type="region of interest" description="Disordered" evidence="1">
    <location>
        <begin position="121"/>
        <end position="145"/>
    </location>
</feature>
<dbReference type="AlphaFoldDB" id="A0AAV1AJA7"/>
<evidence type="ECO:0000313" key="3">
    <source>
        <dbReference type="Proteomes" id="UP001157006"/>
    </source>
</evidence>